<keyword evidence="2" id="KW-0472">Membrane</keyword>
<keyword evidence="2" id="KW-1133">Transmembrane helix</keyword>
<keyword evidence="2" id="KW-0812">Transmembrane</keyword>
<evidence type="ECO:0000313" key="3">
    <source>
        <dbReference type="EnsemblMetazoa" id="ACOM035838-PA.1"/>
    </source>
</evidence>
<accession>A0A8W7PS30</accession>
<organism evidence="3">
    <name type="scientific">Anopheles coluzzii</name>
    <name type="common">African malaria mosquito</name>
    <dbReference type="NCBI Taxonomy" id="1518534"/>
    <lineage>
        <taxon>Eukaryota</taxon>
        <taxon>Metazoa</taxon>
        <taxon>Ecdysozoa</taxon>
        <taxon>Arthropoda</taxon>
        <taxon>Hexapoda</taxon>
        <taxon>Insecta</taxon>
        <taxon>Pterygota</taxon>
        <taxon>Neoptera</taxon>
        <taxon>Endopterygota</taxon>
        <taxon>Diptera</taxon>
        <taxon>Nematocera</taxon>
        <taxon>Culicoidea</taxon>
        <taxon>Culicidae</taxon>
        <taxon>Anophelinae</taxon>
        <taxon>Anopheles</taxon>
    </lineage>
</organism>
<protein>
    <submittedName>
        <fullName evidence="3">Uncharacterized protein</fullName>
    </submittedName>
</protein>
<proteinExistence type="predicted"/>
<sequence>MTIITLTQNHHLIIIAPARATGLVVYYLLRTHCYSHRFVLGRPPEGTVRHWMEHEMDKFPPSVMDSLSGMNESSCPGGSASLFPVRAIVLRVANGIRLLVQPDRGETRHPVDEQCGLPDQAGPPWWHTLSTPDTMGDARYE</sequence>
<reference evidence="3" key="1">
    <citation type="submission" date="2022-08" db="UniProtKB">
        <authorList>
            <consortium name="EnsemblMetazoa"/>
        </authorList>
    </citation>
    <scope>IDENTIFICATION</scope>
</reference>
<feature type="region of interest" description="Disordered" evidence="1">
    <location>
        <begin position="122"/>
        <end position="141"/>
    </location>
</feature>
<feature type="transmembrane region" description="Helical" evidence="2">
    <location>
        <begin position="12"/>
        <end position="29"/>
    </location>
</feature>
<dbReference type="Proteomes" id="UP000075882">
    <property type="component" value="Unassembled WGS sequence"/>
</dbReference>
<dbReference type="EnsemblMetazoa" id="ACOM035838-RA">
    <property type="protein sequence ID" value="ACOM035838-PA.1"/>
    <property type="gene ID" value="ACOM035838"/>
</dbReference>
<name>A0A8W7PS30_ANOCL</name>
<evidence type="ECO:0000256" key="1">
    <source>
        <dbReference type="SAM" id="MobiDB-lite"/>
    </source>
</evidence>
<dbReference type="AlphaFoldDB" id="A0A8W7PS30"/>
<evidence type="ECO:0000256" key="2">
    <source>
        <dbReference type="SAM" id="Phobius"/>
    </source>
</evidence>